<evidence type="ECO:0000256" key="2">
    <source>
        <dbReference type="ARBA" id="ARBA00022450"/>
    </source>
</evidence>
<evidence type="ECO:0000256" key="6">
    <source>
        <dbReference type="ARBA" id="ARBA00023098"/>
    </source>
</evidence>
<dbReference type="AlphaFoldDB" id="A0A1T4LRM8"/>
<sequence>MSDIAERVKKIVVEHLGVEAAQVKEDAKFIDDLGADSLDTVELVMAFEEEFGIEIPDDAAEKIQTVGDAIGFIKGNAKS</sequence>
<evidence type="ECO:0000313" key="14">
    <source>
        <dbReference type="Proteomes" id="UP000190092"/>
    </source>
</evidence>
<dbReference type="InterPro" id="IPR006162">
    <property type="entry name" value="Ppantetheine_attach_site"/>
</dbReference>
<dbReference type="InterPro" id="IPR003231">
    <property type="entry name" value="ACP"/>
</dbReference>
<dbReference type="GO" id="GO:0000036">
    <property type="term" value="F:acyl carrier activity"/>
    <property type="evidence" value="ECO:0007669"/>
    <property type="project" value="UniProtKB-UniRule"/>
</dbReference>
<dbReference type="UniPathway" id="UPA00094"/>
<organism evidence="13 14">
    <name type="scientific">Enhydrobacter aerosaccus</name>
    <dbReference type="NCBI Taxonomy" id="225324"/>
    <lineage>
        <taxon>Bacteria</taxon>
        <taxon>Pseudomonadati</taxon>
        <taxon>Pseudomonadota</taxon>
        <taxon>Alphaproteobacteria</taxon>
        <taxon>Hyphomicrobiales</taxon>
        <taxon>Enhydrobacter</taxon>
    </lineage>
</organism>
<dbReference type="HAMAP" id="MF_01217">
    <property type="entry name" value="Acyl_carrier"/>
    <property type="match status" value="1"/>
</dbReference>
<reference evidence="14" key="1">
    <citation type="submission" date="2017-02" db="EMBL/GenBank/DDBJ databases">
        <authorList>
            <person name="Varghese N."/>
            <person name="Submissions S."/>
        </authorList>
    </citation>
    <scope>NUCLEOTIDE SEQUENCE [LARGE SCALE GENOMIC DNA]</scope>
    <source>
        <strain evidence="14">ATCC 27094</strain>
    </source>
</reference>
<dbReference type="NCBIfam" id="NF002149">
    <property type="entry name" value="PRK00982.1-3"/>
    <property type="match status" value="1"/>
</dbReference>
<dbReference type="PANTHER" id="PTHR20863">
    <property type="entry name" value="ACYL CARRIER PROTEIN"/>
    <property type="match status" value="1"/>
</dbReference>
<evidence type="ECO:0000256" key="5">
    <source>
        <dbReference type="ARBA" id="ARBA00022832"/>
    </source>
</evidence>
<feature type="modified residue" description="O-(pantetheine 4'-phosphoryl)serine" evidence="9">
    <location>
        <position position="37"/>
    </location>
</feature>
<dbReference type="Gene3D" id="1.10.1200.10">
    <property type="entry name" value="ACP-like"/>
    <property type="match status" value="1"/>
</dbReference>
<dbReference type="NCBIfam" id="NF002150">
    <property type="entry name" value="PRK00982.1-4"/>
    <property type="match status" value="1"/>
</dbReference>
<dbReference type="PROSITE" id="PS00012">
    <property type="entry name" value="PHOSPHOPANTETHEINE"/>
    <property type="match status" value="1"/>
</dbReference>
<gene>
    <name evidence="9" type="primary">acpP</name>
    <name evidence="13" type="ORF">SAMN02745126_01679</name>
</gene>
<dbReference type="UniPathway" id="UPA00360"/>
<keyword evidence="5 9" id="KW-0276">Fatty acid metabolism</keyword>
<dbReference type="GO" id="GO:0016020">
    <property type="term" value="C:membrane"/>
    <property type="evidence" value="ECO:0007669"/>
    <property type="project" value="GOC"/>
</dbReference>
<dbReference type="PROSITE" id="PS50075">
    <property type="entry name" value="CARRIER"/>
    <property type="match status" value="1"/>
</dbReference>
<evidence type="ECO:0000256" key="11">
    <source>
        <dbReference type="RuleBase" id="RU003545"/>
    </source>
</evidence>
<evidence type="ECO:0000256" key="3">
    <source>
        <dbReference type="ARBA" id="ARBA00022516"/>
    </source>
</evidence>
<comment type="subcellular location">
    <subcellularLocation>
        <location evidence="9">Cytoplasm</location>
    </subcellularLocation>
</comment>
<dbReference type="InterPro" id="IPR009081">
    <property type="entry name" value="PP-bd_ACP"/>
</dbReference>
<evidence type="ECO:0000259" key="12">
    <source>
        <dbReference type="PROSITE" id="PS50075"/>
    </source>
</evidence>
<comment type="pathway">
    <text evidence="9 11">Lipid metabolism; fatty acid biosynthesis.</text>
</comment>
<keyword evidence="6 9" id="KW-0443">Lipid metabolism</keyword>
<dbReference type="GO" id="GO:0005829">
    <property type="term" value="C:cytosol"/>
    <property type="evidence" value="ECO:0007669"/>
    <property type="project" value="TreeGrafter"/>
</dbReference>
<evidence type="ECO:0000256" key="9">
    <source>
        <dbReference type="HAMAP-Rule" id="MF_01217"/>
    </source>
</evidence>
<dbReference type="GO" id="GO:0000035">
    <property type="term" value="F:acyl binding"/>
    <property type="evidence" value="ECO:0007669"/>
    <property type="project" value="TreeGrafter"/>
</dbReference>
<dbReference type="GO" id="GO:0031177">
    <property type="term" value="F:phosphopantetheine binding"/>
    <property type="evidence" value="ECO:0007669"/>
    <property type="project" value="InterPro"/>
</dbReference>
<dbReference type="STRING" id="225324.SAMN02745126_01679"/>
<evidence type="ECO:0000313" key="13">
    <source>
        <dbReference type="EMBL" id="SJZ57392.1"/>
    </source>
</evidence>
<dbReference type="OrthoDB" id="9804551at2"/>
<feature type="domain" description="Carrier" evidence="12">
    <location>
        <begin position="2"/>
        <end position="77"/>
    </location>
</feature>
<comment type="PTM">
    <text evidence="11">4'-phosphopantetheine is transferred from CoA to a specific serine of apo-ACP by acpS.</text>
</comment>
<keyword evidence="3 9" id="KW-0444">Lipid biosynthesis</keyword>
<dbReference type="GO" id="GO:0009245">
    <property type="term" value="P:lipid A biosynthetic process"/>
    <property type="evidence" value="ECO:0007669"/>
    <property type="project" value="TreeGrafter"/>
</dbReference>
<keyword evidence="7 9" id="KW-0275">Fatty acid biosynthesis</keyword>
<name>A0A1T4LRM8_9HYPH</name>
<dbReference type="InterPro" id="IPR036736">
    <property type="entry name" value="ACP-like_sf"/>
</dbReference>
<protein>
    <recommendedName>
        <fullName evidence="9 10">Acyl carrier protein</fullName>
        <shortName evidence="9">ACP</shortName>
    </recommendedName>
</protein>
<dbReference type="NCBIfam" id="NF002151">
    <property type="entry name" value="PRK00982.1-5"/>
    <property type="match status" value="1"/>
</dbReference>
<evidence type="ECO:0000256" key="4">
    <source>
        <dbReference type="ARBA" id="ARBA00022553"/>
    </source>
</evidence>
<dbReference type="Proteomes" id="UP000190092">
    <property type="component" value="Unassembled WGS sequence"/>
</dbReference>
<dbReference type="RefSeq" id="WP_020695509.1">
    <property type="nucleotide sequence ID" value="NZ_FUWJ01000001.1"/>
</dbReference>
<comment type="pathway">
    <text evidence="8">Glycolipid biosynthesis; KDO(2)-lipid A biosynthesis.</text>
</comment>
<comment type="similarity">
    <text evidence="9">Belongs to the acyl carrier protein (ACP) family.</text>
</comment>
<dbReference type="EMBL" id="FUWJ01000001">
    <property type="protein sequence ID" value="SJZ57392.1"/>
    <property type="molecule type" value="Genomic_DNA"/>
</dbReference>
<dbReference type="NCBIfam" id="TIGR00517">
    <property type="entry name" value="acyl_carrier"/>
    <property type="match status" value="1"/>
</dbReference>
<dbReference type="SUPFAM" id="SSF47336">
    <property type="entry name" value="ACP-like"/>
    <property type="match status" value="1"/>
</dbReference>
<keyword evidence="2 9" id="KW-0596">Phosphopantetheine</keyword>
<comment type="function">
    <text evidence="1 9 11">Carrier of the growing fatty acid chain in fatty acid biosynthesis.</text>
</comment>
<keyword evidence="4 9" id="KW-0597">Phosphoprotein</keyword>
<keyword evidence="14" id="KW-1185">Reference proteome</keyword>
<dbReference type="FunFam" id="1.10.1200.10:FF:000001">
    <property type="entry name" value="Acyl carrier protein"/>
    <property type="match status" value="1"/>
</dbReference>
<evidence type="ECO:0000256" key="1">
    <source>
        <dbReference type="ARBA" id="ARBA00003180"/>
    </source>
</evidence>
<dbReference type="NCBIfam" id="NF002148">
    <property type="entry name" value="PRK00982.1-2"/>
    <property type="match status" value="1"/>
</dbReference>
<dbReference type="Pfam" id="PF00550">
    <property type="entry name" value="PP-binding"/>
    <property type="match status" value="1"/>
</dbReference>
<dbReference type="InterPro" id="IPR020806">
    <property type="entry name" value="PKS_PP-bd"/>
</dbReference>
<proteinExistence type="inferred from homology"/>
<comment type="PTM">
    <text evidence="9">4'-phosphopantetheine is transferred from CoA to a specific serine of apo-ACP by AcpS. This modification is essential for activity because fatty acids are bound in thioester linkage to the sulfhydryl of the prosthetic group.</text>
</comment>
<accession>A0A1T4LRM8</accession>
<dbReference type="GO" id="GO:0036104">
    <property type="term" value="P:Kdo2-lipid A biosynthetic process"/>
    <property type="evidence" value="ECO:0007669"/>
    <property type="project" value="UniProtKB-UniPathway"/>
</dbReference>
<keyword evidence="9" id="KW-0963">Cytoplasm</keyword>
<evidence type="ECO:0000256" key="8">
    <source>
        <dbReference type="ARBA" id="ARBA00024328"/>
    </source>
</evidence>
<dbReference type="PANTHER" id="PTHR20863:SF76">
    <property type="entry name" value="CARRIER DOMAIN-CONTAINING PROTEIN"/>
    <property type="match status" value="1"/>
</dbReference>
<evidence type="ECO:0000256" key="10">
    <source>
        <dbReference type="NCBIfam" id="TIGR00517"/>
    </source>
</evidence>
<dbReference type="SMART" id="SM00823">
    <property type="entry name" value="PKS_PP"/>
    <property type="match status" value="1"/>
</dbReference>
<evidence type="ECO:0000256" key="7">
    <source>
        <dbReference type="ARBA" id="ARBA00023160"/>
    </source>
</evidence>